<keyword evidence="11" id="KW-0269">Exonuclease</keyword>
<evidence type="ECO:0000256" key="4">
    <source>
        <dbReference type="ARBA" id="ARBA00022705"/>
    </source>
</evidence>
<evidence type="ECO:0000256" key="2">
    <source>
        <dbReference type="ARBA" id="ARBA00022679"/>
    </source>
</evidence>
<dbReference type="Gene3D" id="3.30.70.370">
    <property type="match status" value="1"/>
</dbReference>
<keyword evidence="11" id="KW-0378">Hydrolase</keyword>
<name>A0A0G0FRF8_9BACT</name>
<proteinExistence type="inferred from homology"/>
<dbReference type="Pfam" id="PF00476">
    <property type="entry name" value="DNA_pol_A"/>
    <property type="match status" value="1"/>
</dbReference>
<dbReference type="InterPro" id="IPR018320">
    <property type="entry name" value="DNA_polymerase_1"/>
</dbReference>
<keyword evidence="5 11" id="KW-0227">DNA damage</keyword>
<dbReference type="InterPro" id="IPR002421">
    <property type="entry name" value="5-3_exonuclease"/>
</dbReference>
<dbReference type="FunFam" id="1.10.150.20:FF:000002">
    <property type="entry name" value="DNA polymerase I"/>
    <property type="match status" value="1"/>
</dbReference>
<dbReference type="NCBIfam" id="TIGR00593">
    <property type="entry name" value="pola"/>
    <property type="match status" value="1"/>
</dbReference>
<reference evidence="14 15" key="1">
    <citation type="journal article" date="2015" name="Nature">
        <title>rRNA introns, odd ribosomes, and small enigmatic genomes across a large radiation of phyla.</title>
        <authorList>
            <person name="Brown C.T."/>
            <person name="Hug L.A."/>
            <person name="Thomas B.C."/>
            <person name="Sharon I."/>
            <person name="Castelle C.J."/>
            <person name="Singh A."/>
            <person name="Wilkins M.J."/>
            <person name="Williams K.H."/>
            <person name="Banfield J.F."/>
        </authorList>
    </citation>
    <scope>NUCLEOTIDE SEQUENCE [LARGE SCALE GENOMIC DNA]</scope>
</reference>
<evidence type="ECO:0000256" key="1">
    <source>
        <dbReference type="ARBA" id="ARBA00007705"/>
    </source>
</evidence>
<dbReference type="Proteomes" id="UP000033886">
    <property type="component" value="Unassembled WGS sequence"/>
</dbReference>
<dbReference type="InterPro" id="IPR043502">
    <property type="entry name" value="DNA/RNA_pol_sf"/>
</dbReference>
<evidence type="ECO:0000313" key="15">
    <source>
        <dbReference type="Proteomes" id="UP000033886"/>
    </source>
</evidence>
<evidence type="ECO:0000256" key="5">
    <source>
        <dbReference type="ARBA" id="ARBA00022763"/>
    </source>
</evidence>
<dbReference type="GO" id="GO:0003677">
    <property type="term" value="F:DNA binding"/>
    <property type="evidence" value="ECO:0007669"/>
    <property type="project" value="UniProtKB-UniRule"/>
</dbReference>
<dbReference type="InterPro" id="IPR029060">
    <property type="entry name" value="PIN-like_dom_sf"/>
</dbReference>
<evidence type="ECO:0000256" key="6">
    <source>
        <dbReference type="ARBA" id="ARBA00022932"/>
    </source>
</evidence>
<evidence type="ECO:0000256" key="9">
    <source>
        <dbReference type="ARBA" id="ARBA00049244"/>
    </source>
</evidence>
<evidence type="ECO:0000256" key="8">
    <source>
        <dbReference type="ARBA" id="ARBA00023204"/>
    </source>
</evidence>
<dbReference type="GO" id="GO:0006261">
    <property type="term" value="P:DNA-templated DNA replication"/>
    <property type="evidence" value="ECO:0007669"/>
    <property type="project" value="UniProtKB-UniRule"/>
</dbReference>
<dbReference type="FunFam" id="1.10.150.20:FF:000003">
    <property type="entry name" value="DNA polymerase I"/>
    <property type="match status" value="1"/>
</dbReference>
<sequence>MNIQKTSKDVFLAIDANAIVHRAFHAYPSTLQTEDGVQVNAVYGFTVMLLEALKQFHPEYVLCAFDTKAPTFRHAEFAEYKGTRKPTDQSLLDQFPLVEEVLKAFNIPIIKQEGFEADDILGTISKMVDSGKWKSENLDFYILSGDRDLLQLVKNDIRVCLPSGNFKNLVLYDTDEVFKYMGVYPNQIIDYKAIVGDASDNIPGIKGIGSKTATDLLKEYGEMNEIYKNISKLKPRLQVLFGEGIEQAELSRMLATIEQNMHVDIKLEACRTKDFDRSNVLEMFKKFSFRSLMVKLDDIFGKEESSDSPQLSIFGTNSNADIDWQSVETFKELTGRAKEMVIGYVSKEESYNQEPFYVVRFNFVGGGFQDSLFKEIDTQIPQDCITTFYNWEELTAQKHIVLNYDKSFDVMLFAHTISSGKKTLTFKDLAFDYAGKIFEEKLSPLRMTDILDAIVEIREKETKKANDTELYEYTLKSIKEYLKVEENYLVNVLKKVEMPVAEILGKMERRGIKIDARYLKALDTEVKGTMDRLAQEIYDSVGHEFNINSPKQLGDILFNELQLPVVGKQSTREDVLEGLVGAHPCVEKLLEYREVSKVYGTYTSPLLEMAQNDTNTSIHTDFKQTGTTSGRFSSANPNMQNLPASGIWSEKLRKAFVPNEGFKFVGMDYAQMELRIMADMSRDDLLIKDFTDGLDIHKATAARVLDKEIEDVTKAERSAGKTVNFAILFGQTSFGLARLLKIDAQKASEYIRNYFEHYVGVENYIRMLEKDAYRYGYVQSMLGTTRRIAAVKSHNITARRAALREAVNMPIQGTEADIMKLGMVRLNELIEKEFDGEAYILLQIHDEFVFEVKENRVEEFKDKACDILRSAASLETTLEVHDSIGKDLSELK</sequence>
<dbReference type="PRINTS" id="PR00868">
    <property type="entry name" value="DNAPOLI"/>
</dbReference>
<dbReference type="EC" id="2.7.7.7" evidence="10 11"/>
<dbReference type="CDD" id="cd09898">
    <property type="entry name" value="H3TH_53EXO"/>
    <property type="match status" value="1"/>
</dbReference>
<accession>A0A0G0FRF8</accession>
<keyword evidence="11" id="KW-0540">Nuclease</keyword>
<dbReference type="PANTHER" id="PTHR10133:SF27">
    <property type="entry name" value="DNA POLYMERASE NU"/>
    <property type="match status" value="1"/>
</dbReference>
<dbReference type="Gene3D" id="3.40.50.1010">
    <property type="entry name" value="5'-nuclease"/>
    <property type="match status" value="1"/>
</dbReference>
<feature type="domain" description="5'-3' exonuclease" evidence="12">
    <location>
        <begin position="7"/>
        <end position="273"/>
    </location>
</feature>
<gene>
    <name evidence="11" type="primary">polA</name>
    <name evidence="14" type="ORF">US29_C0025G0004</name>
</gene>
<dbReference type="InterPro" id="IPR002298">
    <property type="entry name" value="DNA_polymerase_A"/>
</dbReference>
<dbReference type="SMART" id="SM00279">
    <property type="entry name" value="HhH2"/>
    <property type="match status" value="1"/>
</dbReference>
<dbReference type="CDD" id="cd09859">
    <property type="entry name" value="PIN_53EXO"/>
    <property type="match status" value="1"/>
</dbReference>
<keyword evidence="6 11" id="KW-0239">DNA-directed DNA polymerase</keyword>
<comment type="similarity">
    <text evidence="1 11">Belongs to the DNA polymerase type-A family.</text>
</comment>
<dbReference type="InterPro" id="IPR036279">
    <property type="entry name" value="5-3_exonuclease_C_sf"/>
</dbReference>
<dbReference type="SUPFAM" id="SSF88723">
    <property type="entry name" value="PIN domain-like"/>
    <property type="match status" value="1"/>
</dbReference>
<evidence type="ECO:0000313" key="14">
    <source>
        <dbReference type="EMBL" id="KKQ16455.1"/>
    </source>
</evidence>
<evidence type="ECO:0000256" key="11">
    <source>
        <dbReference type="RuleBase" id="RU004460"/>
    </source>
</evidence>
<comment type="catalytic activity">
    <reaction evidence="9 11">
        <text>DNA(n) + a 2'-deoxyribonucleoside 5'-triphosphate = DNA(n+1) + diphosphate</text>
        <dbReference type="Rhea" id="RHEA:22508"/>
        <dbReference type="Rhea" id="RHEA-COMP:17339"/>
        <dbReference type="Rhea" id="RHEA-COMP:17340"/>
        <dbReference type="ChEBI" id="CHEBI:33019"/>
        <dbReference type="ChEBI" id="CHEBI:61560"/>
        <dbReference type="ChEBI" id="CHEBI:173112"/>
        <dbReference type="EC" id="2.7.7.7"/>
    </reaction>
</comment>
<comment type="caution">
    <text evidence="14">The sequence shown here is derived from an EMBL/GenBank/DDBJ whole genome shotgun (WGS) entry which is preliminary data.</text>
</comment>
<dbReference type="PANTHER" id="PTHR10133">
    <property type="entry name" value="DNA POLYMERASE I"/>
    <property type="match status" value="1"/>
</dbReference>
<dbReference type="SMART" id="SM00482">
    <property type="entry name" value="POLAc"/>
    <property type="match status" value="1"/>
</dbReference>
<dbReference type="Gene3D" id="3.30.420.10">
    <property type="entry name" value="Ribonuclease H-like superfamily/Ribonuclease H"/>
    <property type="match status" value="1"/>
</dbReference>
<dbReference type="GO" id="GO:0003887">
    <property type="term" value="F:DNA-directed DNA polymerase activity"/>
    <property type="evidence" value="ECO:0007669"/>
    <property type="project" value="UniProtKB-UniRule"/>
</dbReference>
<evidence type="ECO:0000256" key="3">
    <source>
        <dbReference type="ARBA" id="ARBA00022695"/>
    </source>
</evidence>
<dbReference type="SUPFAM" id="SSF56672">
    <property type="entry name" value="DNA/RNA polymerases"/>
    <property type="match status" value="1"/>
</dbReference>
<dbReference type="PATRIC" id="fig|1619098.3.peg.300"/>
<keyword evidence="4 11" id="KW-0235">DNA replication</keyword>
<dbReference type="InterPro" id="IPR036397">
    <property type="entry name" value="RNaseH_sf"/>
</dbReference>
<dbReference type="AlphaFoldDB" id="A0A0G0FRF8"/>
<dbReference type="InterPro" id="IPR001098">
    <property type="entry name" value="DNA-dir_DNA_pol_A_palm_dom"/>
</dbReference>
<evidence type="ECO:0000256" key="10">
    <source>
        <dbReference type="NCBIfam" id="TIGR00593"/>
    </source>
</evidence>
<dbReference type="GO" id="GO:0008409">
    <property type="term" value="F:5'-3' exonuclease activity"/>
    <property type="evidence" value="ECO:0007669"/>
    <property type="project" value="UniProtKB-UniRule"/>
</dbReference>
<dbReference type="SUPFAM" id="SSF47807">
    <property type="entry name" value="5' to 3' exonuclease, C-terminal subdomain"/>
    <property type="match status" value="1"/>
</dbReference>
<organism evidence="14 15">
    <name type="scientific">candidate division WS6 bacterium GW2011_GWF1_36_8</name>
    <dbReference type="NCBI Taxonomy" id="1619098"/>
    <lineage>
        <taxon>Bacteria</taxon>
        <taxon>Candidatus Dojkabacteria</taxon>
    </lineage>
</organism>
<dbReference type="InterPro" id="IPR020045">
    <property type="entry name" value="DNA_polI_H3TH"/>
</dbReference>
<keyword evidence="3 11" id="KW-0548">Nucleotidyltransferase</keyword>
<evidence type="ECO:0000259" key="13">
    <source>
        <dbReference type="SMART" id="SM00482"/>
    </source>
</evidence>
<keyword evidence="8 11" id="KW-0234">DNA repair</keyword>
<dbReference type="Pfam" id="PF02739">
    <property type="entry name" value="5_3_exonuc_N"/>
    <property type="match status" value="1"/>
</dbReference>
<dbReference type="EMBL" id="LBSK01000025">
    <property type="protein sequence ID" value="KKQ16455.1"/>
    <property type="molecule type" value="Genomic_DNA"/>
</dbReference>
<evidence type="ECO:0000259" key="12">
    <source>
        <dbReference type="SMART" id="SM00475"/>
    </source>
</evidence>
<dbReference type="Pfam" id="PF01367">
    <property type="entry name" value="5_3_exonuc"/>
    <property type="match status" value="1"/>
</dbReference>
<protein>
    <recommendedName>
        <fullName evidence="10 11">DNA polymerase I</fullName>
        <ecNumber evidence="10 11">2.7.7.7</ecNumber>
    </recommendedName>
</protein>
<dbReference type="SMART" id="SM00475">
    <property type="entry name" value="53EXOc"/>
    <property type="match status" value="1"/>
</dbReference>
<feature type="domain" description="DNA-directed DNA polymerase family A palm" evidence="13">
    <location>
        <begin position="649"/>
        <end position="856"/>
    </location>
</feature>
<dbReference type="Gene3D" id="1.10.150.20">
    <property type="entry name" value="5' to 3' exonuclease, C-terminal subdomain"/>
    <property type="match status" value="2"/>
</dbReference>
<keyword evidence="7 11" id="KW-0238">DNA-binding</keyword>
<keyword evidence="2 11" id="KW-0808">Transferase</keyword>
<dbReference type="Gene3D" id="1.20.1060.10">
    <property type="entry name" value="Taq DNA Polymerase, Chain T, domain 4"/>
    <property type="match status" value="1"/>
</dbReference>
<dbReference type="InterPro" id="IPR020046">
    <property type="entry name" value="5-3_exonucl_a-hlix_arch_N"/>
</dbReference>
<dbReference type="FunFam" id="1.20.1060.10:FF:000001">
    <property type="entry name" value="DNA polymerase I"/>
    <property type="match status" value="1"/>
</dbReference>
<evidence type="ECO:0000256" key="7">
    <source>
        <dbReference type="ARBA" id="ARBA00023125"/>
    </source>
</evidence>
<dbReference type="NCBIfam" id="NF004397">
    <property type="entry name" value="PRK05755.1"/>
    <property type="match status" value="1"/>
</dbReference>
<comment type="function">
    <text evidence="11">In addition to polymerase activity, this DNA polymerase exhibits 5'-3' exonuclease activity.</text>
</comment>
<dbReference type="InterPro" id="IPR008918">
    <property type="entry name" value="HhH2"/>
</dbReference>
<dbReference type="GO" id="GO:0006302">
    <property type="term" value="P:double-strand break repair"/>
    <property type="evidence" value="ECO:0007669"/>
    <property type="project" value="TreeGrafter"/>
</dbReference>